<dbReference type="EMBL" id="CP074136">
    <property type="protein sequence ID" value="QUX26452.1"/>
    <property type="molecule type" value="Genomic_DNA"/>
</dbReference>
<geneLocation type="plasmid" evidence="1 2">
    <name>unnamed4</name>
</geneLocation>
<sequence>MSEHTTGQDRARAALTAYAADNDTRPGHELLTDLITDVLHVAAQAGINPGAVLDSTQRHLLEEAEEAEAADVTRATVRLRVVSFAGGRMDRAHLDTVLRMAIEALSLGVEQEDSHEPLYPWARVEHIEIHPDAETVQG</sequence>
<evidence type="ECO:0000313" key="2">
    <source>
        <dbReference type="Proteomes" id="UP000676079"/>
    </source>
</evidence>
<gene>
    <name evidence="1" type="ORF">KGD84_32660</name>
</gene>
<dbReference type="RefSeq" id="WP_220566031.1">
    <property type="nucleotide sequence ID" value="NZ_CP074136.1"/>
</dbReference>
<name>A0A975KTW2_9ACTN</name>
<keyword evidence="2" id="KW-1185">Reference proteome</keyword>
<protein>
    <submittedName>
        <fullName evidence="1">Uncharacterized protein</fullName>
    </submittedName>
</protein>
<reference evidence="2" key="1">
    <citation type="submission" date="2021-05" db="EMBL/GenBank/DDBJ databases">
        <title>Direct Submission.</title>
        <authorList>
            <person name="Li K."/>
            <person name="Gao J."/>
        </authorList>
    </citation>
    <scope>NUCLEOTIDE SEQUENCE [LARGE SCALE GENOMIC DNA]</scope>
    <source>
        <strain evidence="2">Mg02</strain>
        <plasmid evidence="2">unnamed4</plasmid>
    </source>
</reference>
<organism evidence="1 2">
    <name type="scientific">Nocardiopsis changdeensis</name>
    <dbReference type="NCBI Taxonomy" id="2831969"/>
    <lineage>
        <taxon>Bacteria</taxon>
        <taxon>Bacillati</taxon>
        <taxon>Actinomycetota</taxon>
        <taxon>Actinomycetes</taxon>
        <taxon>Streptosporangiales</taxon>
        <taxon>Nocardiopsidaceae</taxon>
        <taxon>Nocardiopsis</taxon>
    </lineage>
</organism>
<keyword evidence="1" id="KW-0614">Plasmid</keyword>
<accession>A0A975KTW2</accession>
<evidence type="ECO:0000313" key="1">
    <source>
        <dbReference type="EMBL" id="QUX26452.1"/>
    </source>
</evidence>
<dbReference type="Proteomes" id="UP000676079">
    <property type="component" value="Plasmid unnamed4"/>
</dbReference>
<proteinExistence type="predicted"/>